<dbReference type="AlphaFoldDB" id="A0A2J6Q0F0"/>
<reference evidence="2 3" key="1">
    <citation type="submission" date="2016-05" db="EMBL/GenBank/DDBJ databases">
        <title>A degradative enzymes factory behind the ericoid mycorrhizal symbiosis.</title>
        <authorList>
            <consortium name="DOE Joint Genome Institute"/>
            <person name="Martino E."/>
            <person name="Morin E."/>
            <person name="Grelet G."/>
            <person name="Kuo A."/>
            <person name="Kohler A."/>
            <person name="Daghino S."/>
            <person name="Barry K."/>
            <person name="Choi C."/>
            <person name="Cichocki N."/>
            <person name="Clum A."/>
            <person name="Copeland A."/>
            <person name="Hainaut M."/>
            <person name="Haridas S."/>
            <person name="Labutti K."/>
            <person name="Lindquist E."/>
            <person name="Lipzen A."/>
            <person name="Khouja H.-R."/>
            <person name="Murat C."/>
            <person name="Ohm R."/>
            <person name="Olson A."/>
            <person name="Spatafora J."/>
            <person name="Veneault-Fourrey C."/>
            <person name="Henrissat B."/>
            <person name="Grigoriev I."/>
            <person name="Martin F."/>
            <person name="Perotto S."/>
        </authorList>
    </citation>
    <scope>NUCLEOTIDE SEQUENCE [LARGE SCALE GENOMIC DNA]</scope>
    <source>
        <strain evidence="2 3">UAMH 7357</strain>
    </source>
</reference>
<proteinExistence type="predicted"/>
<feature type="region of interest" description="Disordered" evidence="1">
    <location>
        <begin position="1"/>
        <end position="35"/>
    </location>
</feature>
<name>A0A2J6Q0F0_9HELO</name>
<protein>
    <submittedName>
        <fullName evidence="2">Uncharacterized protein</fullName>
    </submittedName>
</protein>
<evidence type="ECO:0000256" key="1">
    <source>
        <dbReference type="SAM" id="MobiDB-lite"/>
    </source>
</evidence>
<dbReference type="OrthoDB" id="3438854at2759"/>
<feature type="compositionally biased region" description="Polar residues" evidence="1">
    <location>
        <begin position="11"/>
        <end position="29"/>
    </location>
</feature>
<evidence type="ECO:0000313" key="3">
    <source>
        <dbReference type="Proteomes" id="UP000235672"/>
    </source>
</evidence>
<dbReference type="EMBL" id="KZ613488">
    <property type="protein sequence ID" value="PMD19769.1"/>
    <property type="molecule type" value="Genomic_DNA"/>
</dbReference>
<accession>A0A2J6Q0F0</accession>
<gene>
    <name evidence="2" type="ORF">NA56DRAFT_690356</name>
</gene>
<sequence length="144" mass="16308">MASRQARKSESAAQASGSDEENSQQSTQDADMHVLNAARDVVSTFKTRRESKRKVIEEELKKRVADTNAKLCDHFESRKGKVTKLQKAQWDRLDVLNKKREAIEAQINSSMRAVEIQTMNMNSELHATFSGRIEELQDATSPRS</sequence>
<dbReference type="Proteomes" id="UP000235672">
    <property type="component" value="Unassembled WGS sequence"/>
</dbReference>
<keyword evidence="3" id="KW-1185">Reference proteome</keyword>
<organism evidence="2 3">
    <name type="scientific">Hyaloscypha hepaticicola</name>
    <dbReference type="NCBI Taxonomy" id="2082293"/>
    <lineage>
        <taxon>Eukaryota</taxon>
        <taxon>Fungi</taxon>
        <taxon>Dikarya</taxon>
        <taxon>Ascomycota</taxon>
        <taxon>Pezizomycotina</taxon>
        <taxon>Leotiomycetes</taxon>
        <taxon>Helotiales</taxon>
        <taxon>Hyaloscyphaceae</taxon>
        <taxon>Hyaloscypha</taxon>
    </lineage>
</organism>
<evidence type="ECO:0000313" key="2">
    <source>
        <dbReference type="EMBL" id="PMD19769.1"/>
    </source>
</evidence>
<dbReference type="SUPFAM" id="SSF47162">
    <property type="entry name" value="Apolipoprotein"/>
    <property type="match status" value="1"/>
</dbReference>